<name>A0A401FS84_9BACT</name>
<dbReference type="RefSeq" id="WP_124327306.1">
    <property type="nucleotide sequence ID" value="NZ_BEXT01000001.1"/>
</dbReference>
<proteinExistence type="predicted"/>
<evidence type="ECO:0000256" key="1">
    <source>
        <dbReference type="SAM" id="Phobius"/>
    </source>
</evidence>
<comment type="caution">
    <text evidence="2">The sequence shown here is derived from an EMBL/GenBank/DDBJ whole genome shotgun (WGS) entry which is preliminary data.</text>
</comment>
<protein>
    <submittedName>
        <fullName evidence="2">Uncharacterized protein</fullName>
    </submittedName>
</protein>
<dbReference type="AlphaFoldDB" id="A0A401FS84"/>
<feature type="transmembrane region" description="Helical" evidence="1">
    <location>
        <begin position="18"/>
        <end position="36"/>
    </location>
</feature>
<organism evidence="2 3">
    <name type="scientific">Desulfonema ishimotonii</name>
    <dbReference type="NCBI Taxonomy" id="45657"/>
    <lineage>
        <taxon>Bacteria</taxon>
        <taxon>Pseudomonadati</taxon>
        <taxon>Thermodesulfobacteriota</taxon>
        <taxon>Desulfobacteria</taxon>
        <taxon>Desulfobacterales</taxon>
        <taxon>Desulfococcaceae</taxon>
        <taxon>Desulfonema</taxon>
    </lineage>
</organism>
<sequence>MEPIRINLASVDYFDKRMIFAVMAVMVIISLLLFSLNIRRMNRLAHEAEGHRVGIERQKKDQDKKKKTAQLQKMAVGEKEIGATLRHTVFVNRLLAKDIFPWDRILDAFEKKMPEGIFPERLSADETFGRVILTGYADSMDSVQSYLRQREEADLFQKIVLIRISAEQEPPAKGGKPPVRFEIESTLQPERLFPEKEFGLLWKVMIPEPKSDEEDRGSKAGKK</sequence>
<gene>
    <name evidence="2" type="ORF">DENIS_0768</name>
</gene>
<evidence type="ECO:0000313" key="2">
    <source>
        <dbReference type="EMBL" id="GBC59827.1"/>
    </source>
</evidence>
<keyword evidence="1" id="KW-0812">Transmembrane</keyword>
<reference evidence="3" key="1">
    <citation type="submission" date="2017-11" db="EMBL/GenBank/DDBJ databases">
        <authorList>
            <person name="Watanabe M."/>
            <person name="Kojima H."/>
        </authorList>
    </citation>
    <scope>NUCLEOTIDE SEQUENCE [LARGE SCALE GENOMIC DNA]</scope>
    <source>
        <strain evidence="3">Tokyo 01</strain>
    </source>
</reference>
<dbReference type="InterPro" id="IPR007813">
    <property type="entry name" value="PilN"/>
</dbReference>
<dbReference type="Pfam" id="PF05137">
    <property type="entry name" value="PilN"/>
    <property type="match status" value="1"/>
</dbReference>
<keyword evidence="1" id="KW-0472">Membrane</keyword>
<reference evidence="3" key="2">
    <citation type="submission" date="2019-01" db="EMBL/GenBank/DDBJ databases">
        <title>Genome sequence of Desulfonema ishimotonii strain Tokyo 01.</title>
        <authorList>
            <person name="Fukui M."/>
        </authorList>
    </citation>
    <scope>NUCLEOTIDE SEQUENCE [LARGE SCALE GENOMIC DNA]</scope>
    <source>
        <strain evidence="3">Tokyo 01</strain>
    </source>
</reference>
<dbReference type="Proteomes" id="UP000288096">
    <property type="component" value="Unassembled WGS sequence"/>
</dbReference>
<evidence type="ECO:0000313" key="3">
    <source>
        <dbReference type="Proteomes" id="UP000288096"/>
    </source>
</evidence>
<keyword evidence="3" id="KW-1185">Reference proteome</keyword>
<accession>A0A401FS84</accession>
<keyword evidence="1" id="KW-1133">Transmembrane helix</keyword>
<dbReference type="EMBL" id="BEXT01000001">
    <property type="protein sequence ID" value="GBC59827.1"/>
    <property type="molecule type" value="Genomic_DNA"/>
</dbReference>